<evidence type="ECO:0000313" key="5">
    <source>
        <dbReference type="EMBL" id="MBC3832838.1"/>
    </source>
</evidence>
<comment type="caution">
    <text evidence="5">The sequence shown here is derived from an EMBL/GenBank/DDBJ whole genome shotgun (WGS) entry which is preliminary data.</text>
</comment>
<dbReference type="InterPro" id="IPR007831">
    <property type="entry name" value="T2SS_GspE_N"/>
</dbReference>
<dbReference type="Gene3D" id="3.30.300.160">
    <property type="entry name" value="Type II secretion system, protein E, N-terminal domain"/>
    <property type="match status" value="1"/>
</dbReference>
<dbReference type="PROSITE" id="PS00662">
    <property type="entry name" value="T2SP_E"/>
    <property type="match status" value="1"/>
</dbReference>
<proteinExistence type="inferred from homology"/>
<evidence type="ECO:0000313" key="6">
    <source>
        <dbReference type="Proteomes" id="UP000643610"/>
    </source>
</evidence>
<dbReference type="PANTHER" id="PTHR30258">
    <property type="entry name" value="TYPE II SECRETION SYSTEM PROTEIN GSPE-RELATED"/>
    <property type="match status" value="1"/>
</dbReference>
<dbReference type="RefSeq" id="WP_186891880.1">
    <property type="nucleotide sequence ID" value="NZ_JACOFU010000006.1"/>
</dbReference>
<dbReference type="Gene3D" id="3.30.450.90">
    <property type="match status" value="1"/>
</dbReference>
<dbReference type="Gene3D" id="3.40.50.300">
    <property type="entry name" value="P-loop containing nucleotide triphosphate hydrolases"/>
    <property type="match status" value="1"/>
</dbReference>
<evidence type="ECO:0000259" key="4">
    <source>
        <dbReference type="PROSITE" id="PS00662"/>
    </source>
</evidence>
<evidence type="ECO:0000256" key="2">
    <source>
        <dbReference type="ARBA" id="ARBA00022741"/>
    </source>
</evidence>
<dbReference type="InterPro" id="IPR037257">
    <property type="entry name" value="T2SS_E_N_sf"/>
</dbReference>
<feature type="domain" description="Bacterial type II secretion system protein E" evidence="4">
    <location>
        <begin position="605"/>
        <end position="619"/>
    </location>
</feature>
<organism evidence="5 6">
    <name type="scientific">Undibacterium amnicola</name>
    <dbReference type="NCBI Taxonomy" id="1834038"/>
    <lineage>
        <taxon>Bacteria</taxon>
        <taxon>Pseudomonadati</taxon>
        <taxon>Pseudomonadota</taxon>
        <taxon>Betaproteobacteria</taxon>
        <taxon>Burkholderiales</taxon>
        <taxon>Oxalobacteraceae</taxon>
        <taxon>Undibacterium</taxon>
    </lineage>
</organism>
<dbReference type="Pfam" id="PF00437">
    <property type="entry name" value="T2SSE"/>
    <property type="match status" value="1"/>
</dbReference>
<evidence type="ECO:0000256" key="1">
    <source>
        <dbReference type="ARBA" id="ARBA00006611"/>
    </source>
</evidence>
<dbReference type="EMBL" id="JACOFU010000006">
    <property type="protein sequence ID" value="MBC3832838.1"/>
    <property type="molecule type" value="Genomic_DNA"/>
</dbReference>
<dbReference type="CDD" id="cd01129">
    <property type="entry name" value="PulE-GspE-like"/>
    <property type="match status" value="1"/>
</dbReference>
<name>A0ABR6XTY8_9BURK</name>
<reference evidence="5 6" key="1">
    <citation type="submission" date="2020-08" db="EMBL/GenBank/DDBJ databases">
        <title>Novel species isolated from subtropical streams in China.</title>
        <authorList>
            <person name="Lu H."/>
        </authorList>
    </citation>
    <scope>NUCLEOTIDE SEQUENCE [LARGE SCALE GENOMIC DNA]</scope>
    <source>
        <strain evidence="5 6">KCTC 52442</strain>
    </source>
</reference>
<evidence type="ECO:0000256" key="3">
    <source>
        <dbReference type="ARBA" id="ARBA00022840"/>
    </source>
</evidence>
<accession>A0ABR6XTY8</accession>
<keyword evidence="3" id="KW-0067">ATP-binding</keyword>
<gene>
    <name evidence="5" type="primary">tadA</name>
    <name evidence="5" type="ORF">H8K33_15110</name>
</gene>
<dbReference type="InterPro" id="IPR003593">
    <property type="entry name" value="AAA+_ATPase"/>
</dbReference>
<keyword evidence="6" id="KW-1185">Reference proteome</keyword>
<comment type="similarity">
    <text evidence="1">Belongs to the GSP E family.</text>
</comment>
<sequence>MNNVSQNLAQAPAASYPNLSRALALYGVEAKQLAAQYPRIVTIIDSTWGSVDCLHYLDSLLFSERPGRQGFPTDVLDEIVFIKNIFEFSHPQFAVSRNDPISKNKIEEIRGHIQEIVSGVESVPEIASFSDMHAKLKGRVLNEKKPQHEIDSHQTLRNNVSMMENNAYPKGAKRELLGQYFLESNLLSDSTLADALNLQSKLRTRHLLGEILIADHSITEMQLNWALSRQRGIPIVDVSNLEISAEAVRLIPLKIAHAKHAMPITIFDNRIVVAVANPFDSEVQRYFSFLSGYRTILVYSSYEQIETALSRYTESKRGVVNHTELNGTKKDHRLAGNGAASATELVASKKRINESNGIEKSDRHDQALNQTEDDDADEQTDDFSTAINESPLLKKIDENDETVIGLINKTINDAIRLGASDIHFEAFPRTRNSQIRFRKDGKLEVSATYPINFHPAVVSRIKIMASLDISEKRKAQDGKITFGYANKKLDLRVSSIPTSNALEVVTVRILGAGKPLPLSKISMHPELLEKFKLQINKPHGLILVCGPTGSGKTTTLHSVLRELNSSDKKIWTAEDPVEIVQKNISQVQVLPKIGWTFAKALRSFLRADPDVIMVGEIRDSETAKVAVEASMTGHLVLSTLHTNSAAETLMRMMDLDVPAFNLADATQAILSQRLARRVCTECAERFEFSAEELEQLVNEYTLNTMEKSLSKQERQKMITRWQTEFGENSCIYGRRGLGCAVCHGTGYNGRMGIHELLVMSTEMRRLISCGASSADIFKLAVKEGMKTLRQDAIEKVLQGTTDLAEIRMVCI</sequence>
<dbReference type="PANTHER" id="PTHR30258:SF1">
    <property type="entry name" value="PROTEIN TRANSPORT PROTEIN HOFB HOMOLOG"/>
    <property type="match status" value="1"/>
</dbReference>
<dbReference type="SMART" id="SM00382">
    <property type="entry name" value="AAA"/>
    <property type="match status" value="1"/>
</dbReference>
<dbReference type="SUPFAM" id="SSF52540">
    <property type="entry name" value="P-loop containing nucleoside triphosphate hydrolases"/>
    <property type="match status" value="1"/>
</dbReference>
<dbReference type="SUPFAM" id="SSF160246">
    <property type="entry name" value="EspE N-terminal domain-like"/>
    <property type="match status" value="1"/>
</dbReference>
<protein>
    <submittedName>
        <fullName evidence="5">Flp pilus assembly complex ATPase component TadA</fullName>
    </submittedName>
</protein>
<keyword evidence="2" id="KW-0547">Nucleotide-binding</keyword>
<dbReference type="Proteomes" id="UP000643610">
    <property type="component" value="Unassembled WGS sequence"/>
</dbReference>
<dbReference type="InterPro" id="IPR027417">
    <property type="entry name" value="P-loop_NTPase"/>
</dbReference>
<dbReference type="Pfam" id="PF05157">
    <property type="entry name" value="MshEN"/>
    <property type="match status" value="1"/>
</dbReference>
<dbReference type="InterPro" id="IPR001482">
    <property type="entry name" value="T2SS/T4SS_dom"/>
</dbReference>